<reference evidence="1 2" key="1">
    <citation type="submission" date="2019-01" db="EMBL/GenBank/DDBJ databases">
        <authorList>
            <person name="Sayadi A."/>
        </authorList>
    </citation>
    <scope>NUCLEOTIDE SEQUENCE [LARGE SCALE GENOMIC DNA]</scope>
</reference>
<dbReference type="AlphaFoldDB" id="A0A653BZD8"/>
<keyword evidence="2" id="KW-1185">Reference proteome</keyword>
<proteinExistence type="predicted"/>
<name>A0A653BZD8_CALMS</name>
<protein>
    <submittedName>
        <fullName evidence="1">Uncharacterized protein</fullName>
    </submittedName>
</protein>
<accession>A0A653BZD8</accession>
<evidence type="ECO:0000313" key="1">
    <source>
        <dbReference type="EMBL" id="VEN40307.1"/>
    </source>
</evidence>
<organism evidence="1 2">
    <name type="scientific">Callosobruchus maculatus</name>
    <name type="common">Southern cowpea weevil</name>
    <name type="synonym">Pulse bruchid</name>
    <dbReference type="NCBI Taxonomy" id="64391"/>
    <lineage>
        <taxon>Eukaryota</taxon>
        <taxon>Metazoa</taxon>
        <taxon>Ecdysozoa</taxon>
        <taxon>Arthropoda</taxon>
        <taxon>Hexapoda</taxon>
        <taxon>Insecta</taxon>
        <taxon>Pterygota</taxon>
        <taxon>Neoptera</taxon>
        <taxon>Endopterygota</taxon>
        <taxon>Coleoptera</taxon>
        <taxon>Polyphaga</taxon>
        <taxon>Cucujiformia</taxon>
        <taxon>Chrysomeloidea</taxon>
        <taxon>Chrysomelidae</taxon>
        <taxon>Bruchinae</taxon>
        <taxon>Bruchini</taxon>
        <taxon>Callosobruchus</taxon>
    </lineage>
</organism>
<dbReference type="EMBL" id="CAACVG010006464">
    <property type="protein sequence ID" value="VEN40307.1"/>
    <property type="molecule type" value="Genomic_DNA"/>
</dbReference>
<gene>
    <name evidence="1" type="ORF">CALMAC_LOCUS4510</name>
</gene>
<dbReference type="Proteomes" id="UP000410492">
    <property type="component" value="Unassembled WGS sequence"/>
</dbReference>
<sequence length="37" mass="4054">MDTKSFGGLTVPSKLVINMENIFIEYFNSVAACKGID</sequence>
<feature type="non-terminal residue" evidence="1">
    <location>
        <position position="37"/>
    </location>
</feature>
<evidence type="ECO:0000313" key="2">
    <source>
        <dbReference type="Proteomes" id="UP000410492"/>
    </source>
</evidence>